<reference evidence="8 9" key="1">
    <citation type="submission" date="2016-10" db="EMBL/GenBank/DDBJ databases">
        <title>Actinomyces aegypiusis sp. nov., isolated from the Aegypius monachus in Qinghai Tibet Plateau China.</title>
        <authorList>
            <person name="Wang Y."/>
        </authorList>
    </citation>
    <scope>NUCLEOTIDE SEQUENCE [LARGE SCALE GENOMIC DNA]</scope>
    <source>
        <strain evidence="8 9">VUL4_3</strain>
    </source>
</reference>
<organism evidence="8 9">
    <name type="scientific">Boudabousia tangfeifanii</name>
    <dbReference type="NCBI Taxonomy" id="1912795"/>
    <lineage>
        <taxon>Bacteria</taxon>
        <taxon>Bacillati</taxon>
        <taxon>Actinomycetota</taxon>
        <taxon>Actinomycetes</taxon>
        <taxon>Actinomycetales</taxon>
        <taxon>Actinomycetaceae</taxon>
        <taxon>Boudabousia</taxon>
    </lineage>
</organism>
<gene>
    <name evidence="8" type="ORF">BK816_03025</name>
</gene>
<evidence type="ECO:0000256" key="6">
    <source>
        <dbReference type="ARBA" id="ARBA00070964"/>
    </source>
</evidence>
<feature type="domain" description="Exonuclease" evidence="7">
    <location>
        <begin position="10"/>
        <end position="184"/>
    </location>
</feature>
<comment type="similarity">
    <text evidence="1">Belongs to the oligoribonuclease family.</text>
</comment>
<dbReference type="FunFam" id="3.30.420.10:FF:000003">
    <property type="entry name" value="Oligoribonuclease"/>
    <property type="match status" value="1"/>
</dbReference>
<dbReference type="Pfam" id="PF00929">
    <property type="entry name" value="RNase_T"/>
    <property type="match status" value="1"/>
</dbReference>
<protein>
    <recommendedName>
        <fullName evidence="6">Oligoribonuclease</fullName>
    </recommendedName>
</protein>
<name>A0A1D9MJM8_9ACTO</name>
<dbReference type="AlphaFoldDB" id="A0A1D9MJM8"/>
<dbReference type="InterPro" id="IPR022894">
    <property type="entry name" value="Oligoribonuclease"/>
</dbReference>
<dbReference type="Proteomes" id="UP000176288">
    <property type="component" value="Chromosome"/>
</dbReference>
<evidence type="ECO:0000256" key="1">
    <source>
        <dbReference type="ARBA" id="ARBA00009921"/>
    </source>
</evidence>
<dbReference type="InterPro" id="IPR036397">
    <property type="entry name" value="RNaseH_sf"/>
</dbReference>
<evidence type="ECO:0000256" key="3">
    <source>
        <dbReference type="ARBA" id="ARBA00022801"/>
    </source>
</evidence>
<evidence type="ECO:0000256" key="5">
    <source>
        <dbReference type="ARBA" id="ARBA00057155"/>
    </source>
</evidence>
<accession>A0A1D9MJM8</accession>
<keyword evidence="4" id="KW-0269">Exonuclease</keyword>
<dbReference type="InterPro" id="IPR013520">
    <property type="entry name" value="Ribonucl_H"/>
</dbReference>
<keyword evidence="2" id="KW-0540">Nuclease</keyword>
<evidence type="ECO:0000256" key="2">
    <source>
        <dbReference type="ARBA" id="ARBA00022722"/>
    </source>
</evidence>
<dbReference type="PANTHER" id="PTHR11046">
    <property type="entry name" value="OLIGORIBONUCLEASE, MITOCHONDRIAL"/>
    <property type="match status" value="1"/>
</dbReference>
<dbReference type="GO" id="GO:0003676">
    <property type="term" value="F:nucleic acid binding"/>
    <property type="evidence" value="ECO:0007669"/>
    <property type="project" value="InterPro"/>
</dbReference>
<evidence type="ECO:0000256" key="4">
    <source>
        <dbReference type="ARBA" id="ARBA00022839"/>
    </source>
</evidence>
<dbReference type="STRING" id="1912795.BK816_03025"/>
<dbReference type="Gene3D" id="3.30.420.10">
    <property type="entry name" value="Ribonuclease H-like superfamily/Ribonuclease H"/>
    <property type="match status" value="1"/>
</dbReference>
<dbReference type="PANTHER" id="PTHR11046:SF0">
    <property type="entry name" value="OLIGORIBONUCLEASE, MITOCHONDRIAL"/>
    <property type="match status" value="1"/>
</dbReference>
<dbReference type="EMBL" id="CP017812">
    <property type="protein sequence ID" value="AOZ72393.1"/>
    <property type="molecule type" value="Genomic_DNA"/>
</dbReference>
<evidence type="ECO:0000313" key="9">
    <source>
        <dbReference type="Proteomes" id="UP000176288"/>
    </source>
</evidence>
<keyword evidence="3" id="KW-0378">Hydrolase</keyword>
<proteinExistence type="inferred from homology"/>
<evidence type="ECO:0000259" key="7">
    <source>
        <dbReference type="SMART" id="SM00479"/>
    </source>
</evidence>
<dbReference type="CDD" id="cd06135">
    <property type="entry name" value="Orn"/>
    <property type="match status" value="1"/>
</dbReference>
<dbReference type="SUPFAM" id="SSF53098">
    <property type="entry name" value="Ribonuclease H-like"/>
    <property type="match status" value="1"/>
</dbReference>
<dbReference type="RefSeq" id="WP_071163859.1">
    <property type="nucleotide sequence ID" value="NZ_CP017812.1"/>
</dbReference>
<comment type="function">
    <text evidence="5">3'-to-5' exoribonuclease specific for small oligoribonucleotides.</text>
</comment>
<dbReference type="InterPro" id="IPR012337">
    <property type="entry name" value="RNaseH-like_sf"/>
</dbReference>
<evidence type="ECO:0000313" key="8">
    <source>
        <dbReference type="EMBL" id="AOZ72393.1"/>
    </source>
</evidence>
<dbReference type="OrthoDB" id="9801329at2"/>
<dbReference type="SMART" id="SM00479">
    <property type="entry name" value="EXOIII"/>
    <property type="match status" value="1"/>
</dbReference>
<dbReference type="GO" id="GO:0000175">
    <property type="term" value="F:3'-5'-RNA exonuclease activity"/>
    <property type="evidence" value="ECO:0007669"/>
    <property type="project" value="InterPro"/>
</dbReference>
<dbReference type="NCBIfam" id="NF003765">
    <property type="entry name" value="PRK05359.1"/>
    <property type="match status" value="1"/>
</dbReference>
<dbReference type="KEGG" id="avu:BK816_03025"/>
<sequence length="207" mass="23295">MTNKKKLTDALVWIDCEMTGLDLEHDALIEVAVIITDKNLNPVDDGLDILIPPSNEALEQMNDFVRNMHTVSGLLTDLANTSTTMAEANRQIMDYLKSYLEPGKALLAGNSVGMDKAFLSRDLPEVIDFLHYRLIDVSSIKELARRWYPKAYYHSPDKTGGHRALGDIKDSIMELDYYRRALFPKDEGPTSEELTEAAKAARTEIFS</sequence>
<keyword evidence="9" id="KW-1185">Reference proteome</keyword>